<proteinExistence type="predicted"/>
<name>A0A163KHH7_ABSGL</name>
<dbReference type="OrthoDB" id="2130750at2759"/>
<organism evidence="3">
    <name type="scientific">Absidia glauca</name>
    <name type="common">Pin mould</name>
    <dbReference type="NCBI Taxonomy" id="4829"/>
    <lineage>
        <taxon>Eukaryota</taxon>
        <taxon>Fungi</taxon>
        <taxon>Fungi incertae sedis</taxon>
        <taxon>Mucoromycota</taxon>
        <taxon>Mucoromycotina</taxon>
        <taxon>Mucoromycetes</taxon>
        <taxon>Mucorales</taxon>
        <taxon>Cunninghamellaceae</taxon>
        <taxon>Absidia</taxon>
    </lineage>
</organism>
<evidence type="ECO:0000256" key="1">
    <source>
        <dbReference type="SAM" id="MobiDB-lite"/>
    </source>
</evidence>
<sequence>MHLFGFAKKTKTKKRPSSGQLRLGLRKVKSTGNIASDDSDSSLDSRSDNSDTENIPSGQHQKSLVPSTSPKPPQSKQLQALKPALKKAESVPNPSRSADEALVVSKEDARGLDKTQTLTTRCNEGVDPNDLDALLSMETQQRLDAQTERDKLESSLPPTPRPTRLKFELPVTPSRSRSPSNQPIAYPRARPYRSLSEERVASVNRKQPDDAKSSGPRKQRHKRWSKLMGSDSDDETCSTHDKVRAKRQVEVGTYVRLLKRPLPTMGYVRYIGPVEGEPGDWIGVELQHRVGNCDGLIKGQRFFKTDPQRGIFLKPYDVEAVI</sequence>
<feature type="region of interest" description="Disordered" evidence="1">
    <location>
        <begin position="1"/>
        <end position="241"/>
    </location>
</feature>
<feature type="compositionally biased region" description="Polar residues" evidence="1">
    <location>
        <begin position="173"/>
        <end position="183"/>
    </location>
</feature>
<feature type="compositionally biased region" description="Basic residues" evidence="1">
    <location>
        <begin position="215"/>
        <end position="225"/>
    </location>
</feature>
<accession>A0A163KHH7</accession>
<keyword evidence="4" id="KW-1185">Reference proteome</keyword>
<reference evidence="3" key="1">
    <citation type="submission" date="2016-04" db="EMBL/GenBank/DDBJ databases">
        <authorList>
            <person name="Evans L.H."/>
            <person name="Alamgir A."/>
            <person name="Owens N."/>
            <person name="Weber N.D."/>
            <person name="Virtaneva K."/>
            <person name="Barbian K."/>
            <person name="Babar A."/>
            <person name="Rosenke K."/>
        </authorList>
    </citation>
    <scope>NUCLEOTIDE SEQUENCE [LARGE SCALE GENOMIC DNA]</scope>
    <source>
        <strain evidence="3">CBS 101.48</strain>
    </source>
</reference>
<feature type="compositionally biased region" description="Polar residues" evidence="1">
    <location>
        <begin position="52"/>
        <end position="65"/>
    </location>
</feature>
<dbReference type="STRING" id="4829.A0A163KHH7"/>
<dbReference type="Gene3D" id="2.30.30.190">
    <property type="entry name" value="CAP Gly-rich-like domain"/>
    <property type="match status" value="1"/>
</dbReference>
<dbReference type="InParanoid" id="A0A163KHH7"/>
<dbReference type="Pfam" id="PF01302">
    <property type="entry name" value="CAP_GLY"/>
    <property type="match status" value="1"/>
</dbReference>
<evidence type="ECO:0000313" key="4">
    <source>
        <dbReference type="Proteomes" id="UP000078561"/>
    </source>
</evidence>
<dbReference type="PROSITE" id="PS50245">
    <property type="entry name" value="CAP_GLY_2"/>
    <property type="match status" value="1"/>
</dbReference>
<evidence type="ECO:0000259" key="2">
    <source>
        <dbReference type="PROSITE" id="PS50245"/>
    </source>
</evidence>
<dbReference type="AlphaFoldDB" id="A0A163KHH7"/>
<feature type="domain" description="CAP-Gly" evidence="2">
    <location>
        <begin position="272"/>
        <end position="314"/>
    </location>
</feature>
<feature type="compositionally biased region" description="Basic and acidic residues" evidence="1">
    <location>
        <begin position="195"/>
        <end position="212"/>
    </location>
</feature>
<dbReference type="SUPFAM" id="SSF74924">
    <property type="entry name" value="Cap-Gly domain"/>
    <property type="match status" value="1"/>
</dbReference>
<gene>
    <name evidence="3" type="primary">ABSGL_13661.1 scaffold 14267</name>
</gene>
<dbReference type="Proteomes" id="UP000078561">
    <property type="component" value="Unassembled WGS sequence"/>
</dbReference>
<dbReference type="EMBL" id="LT554871">
    <property type="protein sequence ID" value="SAM08003.1"/>
    <property type="molecule type" value="Genomic_DNA"/>
</dbReference>
<dbReference type="InterPro" id="IPR036859">
    <property type="entry name" value="CAP-Gly_dom_sf"/>
</dbReference>
<feature type="compositionally biased region" description="Low complexity" evidence="1">
    <location>
        <begin position="74"/>
        <end position="83"/>
    </location>
</feature>
<evidence type="ECO:0000313" key="3">
    <source>
        <dbReference type="EMBL" id="SAM08003.1"/>
    </source>
</evidence>
<dbReference type="InterPro" id="IPR000938">
    <property type="entry name" value="CAP-Gly_domain"/>
</dbReference>
<protein>
    <recommendedName>
        <fullName evidence="2">CAP-Gly domain-containing protein</fullName>
    </recommendedName>
</protein>
<dbReference type="SMART" id="SM01052">
    <property type="entry name" value="CAP_GLY"/>
    <property type="match status" value="1"/>
</dbReference>